<evidence type="ECO:0000313" key="1">
    <source>
        <dbReference type="EMBL" id="KTB39472.1"/>
    </source>
</evidence>
<gene>
    <name evidence="1" type="ORF">WG66_7950</name>
</gene>
<accession>A0A0W0FT24</accession>
<reference evidence="1 2" key="1">
    <citation type="submission" date="2015-12" db="EMBL/GenBank/DDBJ databases">
        <title>Draft genome sequence of Moniliophthora roreri, the causal agent of frosty pod rot of cacao.</title>
        <authorList>
            <person name="Aime M.C."/>
            <person name="Diaz-Valderrama J.R."/>
            <person name="Kijpornyongpan T."/>
            <person name="Phillips-Mora W."/>
        </authorList>
    </citation>
    <scope>NUCLEOTIDE SEQUENCE [LARGE SCALE GENOMIC DNA]</scope>
    <source>
        <strain evidence="1 2">MCA 2952</strain>
    </source>
</reference>
<sequence length="158" mass="17658">MFPLSLSHYSQIPGGKLTNADARKCIAELQSQINILHTQEQELHQVITDLKVEVMISKKGQHSQRPDVNGPCPDAPEQFDTDANFLKGAVIEFHEYLGSPELYKLAVEYPTFKNAFQKQTNAEHATALNSTHEMVPVIFDDLNIPTTLWAAAAKVRSQ</sequence>
<organism evidence="1 2">
    <name type="scientific">Moniliophthora roreri</name>
    <name type="common">Frosty pod rot fungus</name>
    <name type="synonym">Monilia roreri</name>
    <dbReference type="NCBI Taxonomy" id="221103"/>
    <lineage>
        <taxon>Eukaryota</taxon>
        <taxon>Fungi</taxon>
        <taxon>Dikarya</taxon>
        <taxon>Basidiomycota</taxon>
        <taxon>Agaricomycotina</taxon>
        <taxon>Agaricomycetes</taxon>
        <taxon>Agaricomycetidae</taxon>
        <taxon>Agaricales</taxon>
        <taxon>Marasmiineae</taxon>
        <taxon>Marasmiaceae</taxon>
        <taxon>Moniliophthora</taxon>
    </lineage>
</organism>
<dbReference type="EMBL" id="LATX01001674">
    <property type="protein sequence ID" value="KTB39472.1"/>
    <property type="molecule type" value="Genomic_DNA"/>
</dbReference>
<name>A0A0W0FT24_MONRR</name>
<dbReference type="Proteomes" id="UP000054988">
    <property type="component" value="Unassembled WGS sequence"/>
</dbReference>
<protein>
    <submittedName>
        <fullName evidence="1">Uncharacterized protein</fullName>
    </submittedName>
</protein>
<proteinExistence type="predicted"/>
<comment type="caution">
    <text evidence="1">The sequence shown here is derived from an EMBL/GenBank/DDBJ whole genome shotgun (WGS) entry which is preliminary data.</text>
</comment>
<dbReference type="AlphaFoldDB" id="A0A0W0FT24"/>
<evidence type="ECO:0000313" key="2">
    <source>
        <dbReference type="Proteomes" id="UP000054988"/>
    </source>
</evidence>